<dbReference type="InterPro" id="IPR000698">
    <property type="entry name" value="Arrestin"/>
</dbReference>
<comment type="similarity">
    <text evidence="1">Belongs to the arrestin family.</text>
</comment>
<dbReference type="SUPFAM" id="SSF81296">
    <property type="entry name" value="E set domains"/>
    <property type="match status" value="1"/>
</dbReference>
<sequence length="115" mass="13391">MSMKRSVFKKASPNNKIVVYLGRRDIFDDLTTVDPIDGVITMDQAYVKGRKIYARIQCAFRYGQENLDNIMTGVTFMKEFFINTDQIYPIDKRKPQHKLTIVQVCLGLYHFFATV</sequence>
<dbReference type="Pfam" id="PF00339">
    <property type="entry name" value="Arrestin_N"/>
    <property type="match status" value="1"/>
</dbReference>
<dbReference type="GO" id="GO:0005737">
    <property type="term" value="C:cytoplasm"/>
    <property type="evidence" value="ECO:0007669"/>
    <property type="project" value="TreeGrafter"/>
</dbReference>
<evidence type="ECO:0000313" key="4">
    <source>
        <dbReference type="Proteomes" id="UP000784294"/>
    </source>
</evidence>
<evidence type="ECO:0000256" key="1">
    <source>
        <dbReference type="ARBA" id="ARBA00005298"/>
    </source>
</evidence>
<reference evidence="3" key="1">
    <citation type="submission" date="2018-11" db="EMBL/GenBank/DDBJ databases">
        <authorList>
            <consortium name="Pathogen Informatics"/>
        </authorList>
    </citation>
    <scope>NUCLEOTIDE SEQUENCE</scope>
</reference>
<comment type="caution">
    <text evidence="3">The sequence shown here is derived from an EMBL/GenBank/DDBJ whole genome shotgun (WGS) entry which is preliminary data.</text>
</comment>
<dbReference type="Gene3D" id="2.60.40.840">
    <property type="match status" value="1"/>
</dbReference>
<evidence type="ECO:0000313" key="3">
    <source>
        <dbReference type="EMBL" id="VEL32049.1"/>
    </source>
</evidence>
<dbReference type="PANTHER" id="PTHR11792:SF17">
    <property type="entry name" value="KURTZ ARRESTIN"/>
    <property type="match status" value="1"/>
</dbReference>
<dbReference type="OrthoDB" id="298939at2759"/>
<dbReference type="InterPro" id="IPR014753">
    <property type="entry name" value="Arrestin_N"/>
</dbReference>
<evidence type="ECO:0000259" key="2">
    <source>
        <dbReference type="Pfam" id="PF00339"/>
    </source>
</evidence>
<name>A0A448XAE8_9PLAT</name>
<keyword evidence="4" id="KW-1185">Reference proteome</keyword>
<dbReference type="EMBL" id="CAAALY010129595">
    <property type="protein sequence ID" value="VEL32049.1"/>
    <property type="molecule type" value="Genomic_DNA"/>
</dbReference>
<dbReference type="Proteomes" id="UP000784294">
    <property type="component" value="Unassembled WGS sequence"/>
</dbReference>
<accession>A0A448XAE8</accession>
<dbReference type="GO" id="GO:0001664">
    <property type="term" value="F:G protein-coupled receptor binding"/>
    <property type="evidence" value="ECO:0007669"/>
    <property type="project" value="TreeGrafter"/>
</dbReference>
<dbReference type="GO" id="GO:0002031">
    <property type="term" value="P:G protein-coupled receptor internalization"/>
    <property type="evidence" value="ECO:0007669"/>
    <property type="project" value="TreeGrafter"/>
</dbReference>
<dbReference type="InterPro" id="IPR014756">
    <property type="entry name" value="Ig_E-set"/>
</dbReference>
<feature type="domain" description="Arrestin-like N-terminal" evidence="2">
    <location>
        <begin position="20"/>
        <end position="93"/>
    </location>
</feature>
<dbReference type="InterPro" id="IPR011021">
    <property type="entry name" value="Arrestin-like_N"/>
</dbReference>
<proteinExistence type="inferred from homology"/>
<organism evidence="3 4">
    <name type="scientific">Protopolystoma xenopodis</name>
    <dbReference type="NCBI Taxonomy" id="117903"/>
    <lineage>
        <taxon>Eukaryota</taxon>
        <taxon>Metazoa</taxon>
        <taxon>Spiralia</taxon>
        <taxon>Lophotrochozoa</taxon>
        <taxon>Platyhelminthes</taxon>
        <taxon>Monogenea</taxon>
        <taxon>Polyopisthocotylea</taxon>
        <taxon>Polystomatidea</taxon>
        <taxon>Polystomatidae</taxon>
        <taxon>Protopolystoma</taxon>
    </lineage>
</organism>
<dbReference type="AlphaFoldDB" id="A0A448XAE8"/>
<dbReference type="PANTHER" id="PTHR11792">
    <property type="entry name" value="ARRESTIN"/>
    <property type="match status" value="1"/>
</dbReference>
<gene>
    <name evidence="3" type="ORF">PXEA_LOCUS25489</name>
</gene>
<dbReference type="GO" id="GO:0007165">
    <property type="term" value="P:signal transduction"/>
    <property type="evidence" value="ECO:0007669"/>
    <property type="project" value="InterPro"/>
</dbReference>
<protein>
    <recommendedName>
        <fullName evidence="2">Arrestin-like N-terminal domain-containing protein</fullName>
    </recommendedName>
</protein>